<name>A0A1G1XLK7_9BACT</name>
<accession>A0A1G1XLK7</accession>
<evidence type="ECO:0000313" key="1">
    <source>
        <dbReference type="EMBL" id="OGY40898.1"/>
    </source>
</evidence>
<comment type="caution">
    <text evidence="1">The sequence shown here is derived from an EMBL/GenBank/DDBJ whole genome shotgun (WGS) entry which is preliminary data.</text>
</comment>
<gene>
    <name evidence="1" type="ORF">A2Y82_03445</name>
</gene>
<dbReference type="EMBL" id="MHHZ01000023">
    <property type="protein sequence ID" value="OGY40898.1"/>
    <property type="molecule type" value="Genomic_DNA"/>
</dbReference>
<dbReference type="AlphaFoldDB" id="A0A1G1XLK7"/>
<dbReference type="Proteomes" id="UP000176498">
    <property type="component" value="Unassembled WGS sequence"/>
</dbReference>
<proteinExistence type="predicted"/>
<organism evidence="1 2">
    <name type="scientific">Candidatus Buchananbacteria bacterium RBG_13_36_9</name>
    <dbReference type="NCBI Taxonomy" id="1797530"/>
    <lineage>
        <taxon>Bacteria</taxon>
        <taxon>Candidatus Buchananiibacteriota</taxon>
    </lineage>
</organism>
<reference evidence="1 2" key="1">
    <citation type="journal article" date="2016" name="Nat. Commun.">
        <title>Thousands of microbial genomes shed light on interconnected biogeochemical processes in an aquifer system.</title>
        <authorList>
            <person name="Anantharaman K."/>
            <person name="Brown C.T."/>
            <person name="Hug L.A."/>
            <person name="Sharon I."/>
            <person name="Castelle C.J."/>
            <person name="Probst A.J."/>
            <person name="Thomas B.C."/>
            <person name="Singh A."/>
            <person name="Wilkins M.J."/>
            <person name="Karaoz U."/>
            <person name="Brodie E.L."/>
            <person name="Williams K.H."/>
            <person name="Hubbard S.S."/>
            <person name="Banfield J.F."/>
        </authorList>
    </citation>
    <scope>NUCLEOTIDE SEQUENCE [LARGE SCALE GENOMIC DNA]</scope>
</reference>
<sequence>MKHVWSVLCQKSVIDSETNLISLMDCLEEFNLTIDINKGDNQIPNKLTLPINFQIVSYWLIDNIDKKLKIKIVLLDPDNKKINELNGDFELKEKFLRYRTRINIQGLPVTKGGRYLFKIYRIEENEILKEVSELPLDVKIDYKMPSPDSLKEKLK</sequence>
<protein>
    <submittedName>
        <fullName evidence="1">Uncharacterized protein</fullName>
    </submittedName>
</protein>
<evidence type="ECO:0000313" key="2">
    <source>
        <dbReference type="Proteomes" id="UP000176498"/>
    </source>
</evidence>